<comment type="caution">
    <text evidence="4">The sequence shown here is derived from an EMBL/GenBank/DDBJ whole genome shotgun (WGS) entry which is preliminary data.</text>
</comment>
<dbReference type="InterPro" id="IPR044730">
    <property type="entry name" value="RNase_H-like_dom_plant"/>
</dbReference>
<dbReference type="PANTHER" id="PTHR47723:SF19">
    <property type="entry name" value="POLYNUCLEOTIDYL TRANSFERASE, RIBONUCLEASE H-LIKE SUPERFAMILY PROTEIN"/>
    <property type="match status" value="1"/>
</dbReference>
<dbReference type="CDD" id="cd06222">
    <property type="entry name" value="RNase_H_like"/>
    <property type="match status" value="1"/>
</dbReference>
<feature type="transmembrane region" description="Helical" evidence="1">
    <location>
        <begin position="340"/>
        <end position="359"/>
    </location>
</feature>
<dbReference type="PANTHER" id="PTHR47723">
    <property type="entry name" value="OS05G0353850 PROTEIN"/>
    <property type="match status" value="1"/>
</dbReference>
<organism evidence="4 5">
    <name type="scientific">Hibiscus sabdariffa</name>
    <name type="common">roselle</name>
    <dbReference type="NCBI Taxonomy" id="183260"/>
    <lineage>
        <taxon>Eukaryota</taxon>
        <taxon>Viridiplantae</taxon>
        <taxon>Streptophyta</taxon>
        <taxon>Embryophyta</taxon>
        <taxon>Tracheophyta</taxon>
        <taxon>Spermatophyta</taxon>
        <taxon>Magnoliopsida</taxon>
        <taxon>eudicotyledons</taxon>
        <taxon>Gunneridae</taxon>
        <taxon>Pentapetalae</taxon>
        <taxon>rosids</taxon>
        <taxon>malvids</taxon>
        <taxon>Malvales</taxon>
        <taxon>Malvaceae</taxon>
        <taxon>Malvoideae</taxon>
        <taxon>Hibiscus</taxon>
    </lineage>
</organism>
<keyword evidence="5" id="KW-1185">Reference proteome</keyword>
<dbReference type="Gene3D" id="3.30.420.10">
    <property type="entry name" value="Ribonuclease H-like superfamily/Ribonuclease H"/>
    <property type="match status" value="1"/>
</dbReference>
<dbReference type="InterPro" id="IPR053151">
    <property type="entry name" value="RNase_H-like"/>
</dbReference>
<dbReference type="InterPro" id="IPR054722">
    <property type="entry name" value="PolX-like_BBD"/>
</dbReference>
<gene>
    <name evidence="4" type="ORF">V6N11_045014</name>
</gene>
<dbReference type="Proteomes" id="UP001396334">
    <property type="component" value="Unassembled WGS sequence"/>
</dbReference>
<feature type="domain" description="RNase H type-1" evidence="2">
    <location>
        <begin position="419"/>
        <end position="537"/>
    </location>
</feature>
<name>A0ABR1ZPX2_9ROSI</name>
<dbReference type="SUPFAM" id="SSF53098">
    <property type="entry name" value="Ribonuclease H-like"/>
    <property type="match status" value="1"/>
</dbReference>
<dbReference type="InterPro" id="IPR036397">
    <property type="entry name" value="RNaseH_sf"/>
</dbReference>
<dbReference type="Pfam" id="PF22936">
    <property type="entry name" value="Pol_BBD"/>
    <property type="match status" value="1"/>
</dbReference>
<sequence length="593" mass="66462">MNTIEPSLRSTISHMEVAQELLEDIQECFSIANGPRIQQLKAEFAECKQKALEKKREEEKVHQFLMGLDETLYGTGHDSDSCFELVGYPEWWGDRPRETTRGYGQNKGRQQFVNSGSKGHGGVKANAVQASTIEVVGNSIISDSDKTVITGLSNEQWETLRTLLSGAKMGTNEKMTGCPIGLPNGNQIVATKEGTMVFDRKLTLNHVLYVPSLMCNLISLSQVLDETNCVAQFTDKFFVIQDRTSRMLIGAGEQRGELYFFRTMVTTTAMKMSGQSSFDMWHKRLGHPSSKVVELIPNVGFSVPFATEGWKIWTMFFVFAHELVTFGLELLNLIFRLRSLALRLIVGSVIICFLSRVMISRALHGIVALLLFVGYYGKEDVLLAVEYFISSEHVSRQPSHVNVTSSYWSRPPRGWIKANVDASVHSGDGHAAIGGVLRDENGCWILGFRRSIGCCSVLVAELWAVQDMLARAWSLDIRRLVLETNCMEVVQLLNCSSTSTVGNTLVRLIMDWTRENWQLVIRYVPRVHNQLTDRFASLGRTAPRDGILFSNPTVDLVSLVDHDVARSLQAPEGPTWREVAHTICFNLMDDPWG</sequence>
<evidence type="ECO:0000259" key="3">
    <source>
        <dbReference type="Pfam" id="PF22936"/>
    </source>
</evidence>
<protein>
    <recommendedName>
        <fullName evidence="6">RNase H type-1 domain-containing protein</fullName>
    </recommendedName>
</protein>
<proteinExistence type="predicted"/>
<feature type="domain" description="Retrovirus-related Pol polyprotein from transposon TNT 1-94-like beta-barrel" evidence="3">
    <location>
        <begin position="178"/>
        <end position="225"/>
    </location>
</feature>
<dbReference type="InterPro" id="IPR012337">
    <property type="entry name" value="RNaseH-like_sf"/>
</dbReference>
<accession>A0ABR1ZPX2</accession>
<evidence type="ECO:0000256" key="1">
    <source>
        <dbReference type="SAM" id="Phobius"/>
    </source>
</evidence>
<evidence type="ECO:0000313" key="4">
    <source>
        <dbReference type="EMBL" id="KAK8482716.1"/>
    </source>
</evidence>
<dbReference type="EMBL" id="JBBPBN010000742">
    <property type="protein sequence ID" value="KAK8482716.1"/>
    <property type="molecule type" value="Genomic_DNA"/>
</dbReference>
<reference evidence="4 5" key="1">
    <citation type="journal article" date="2024" name="G3 (Bethesda)">
        <title>Genome assembly of Hibiscus sabdariffa L. provides insights into metabolisms of medicinal natural products.</title>
        <authorList>
            <person name="Kim T."/>
        </authorList>
    </citation>
    <scope>NUCLEOTIDE SEQUENCE [LARGE SCALE GENOMIC DNA]</scope>
    <source>
        <strain evidence="4">TK-2024</strain>
        <tissue evidence="4">Old leaves</tissue>
    </source>
</reference>
<feature type="transmembrane region" description="Helical" evidence="1">
    <location>
        <begin position="310"/>
        <end position="328"/>
    </location>
</feature>
<evidence type="ECO:0008006" key="6">
    <source>
        <dbReference type="Google" id="ProtNLM"/>
    </source>
</evidence>
<evidence type="ECO:0000313" key="5">
    <source>
        <dbReference type="Proteomes" id="UP001396334"/>
    </source>
</evidence>
<dbReference type="Pfam" id="PF13456">
    <property type="entry name" value="RVT_3"/>
    <property type="match status" value="1"/>
</dbReference>
<keyword evidence="1" id="KW-0472">Membrane</keyword>
<evidence type="ECO:0000259" key="2">
    <source>
        <dbReference type="Pfam" id="PF13456"/>
    </source>
</evidence>
<dbReference type="InterPro" id="IPR002156">
    <property type="entry name" value="RNaseH_domain"/>
</dbReference>
<keyword evidence="1" id="KW-1133">Transmembrane helix</keyword>
<keyword evidence="1" id="KW-0812">Transmembrane</keyword>